<keyword evidence="1" id="KW-0805">Transcription regulation</keyword>
<dbReference type="PANTHER" id="PTHR46796:SF7">
    <property type="entry name" value="ARAC FAMILY TRANSCRIPTIONAL REGULATOR"/>
    <property type="match status" value="1"/>
</dbReference>
<dbReference type="PROSITE" id="PS01124">
    <property type="entry name" value="HTH_ARAC_FAMILY_2"/>
    <property type="match status" value="1"/>
</dbReference>
<dbReference type="InterPro" id="IPR037923">
    <property type="entry name" value="HTH-like"/>
</dbReference>
<evidence type="ECO:0000313" key="7">
    <source>
        <dbReference type="Proteomes" id="UP001139365"/>
    </source>
</evidence>
<evidence type="ECO:0000256" key="3">
    <source>
        <dbReference type="ARBA" id="ARBA00023159"/>
    </source>
</evidence>
<comment type="caution">
    <text evidence="6">The sequence shown here is derived from an EMBL/GenBank/DDBJ whole genome shotgun (WGS) entry which is preliminary data.</text>
</comment>
<evidence type="ECO:0000259" key="5">
    <source>
        <dbReference type="PROSITE" id="PS01124"/>
    </source>
</evidence>
<dbReference type="InterPro" id="IPR050204">
    <property type="entry name" value="AraC_XylS_family_regulators"/>
</dbReference>
<dbReference type="EMBL" id="JALEMU010000057">
    <property type="protein sequence ID" value="MCI5755355.1"/>
    <property type="molecule type" value="Genomic_DNA"/>
</dbReference>
<name>A0AAE3JZX2_9BACT</name>
<dbReference type="GO" id="GO:0003700">
    <property type="term" value="F:DNA-binding transcription factor activity"/>
    <property type="evidence" value="ECO:0007669"/>
    <property type="project" value="InterPro"/>
</dbReference>
<sequence length="265" mass="30038">MFKTESIRHAWPEKAGFAINRPKGHWQYTFLHFFNSVEILAEGKLTKAPPHACILYRPGTQQYFISRQPLTHDWIHFSGDISGVPGLSEFQPDRLYFPPSPDFITGIVRECEAEFFGTRPCRDELLEIKTKELFIRLSRSVSGEDAPAVGFGTEERLRKLRGEVFSSLGHRWTVEEMAREVSLSQSRFFSVYRSIYGTSPVGDLINAKIDRAKTELAMTDSTLAAISESLGYGSTAHFIRQFRAVTGMSPGAYRKEFRQKTNGGK</sequence>
<dbReference type="InterPro" id="IPR009057">
    <property type="entry name" value="Homeodomain-like_sf"/>
</dbReference>
<reference evidence="6 7" key="1">
    <citation type="submission" date="2022-03" db="EMBL/GenBank/DDBJ databases">
        <title>Metagenome-assembled genomes from swine fecal metagenomes.</title>
        <authorList>
            <person name="Holman D.B."/>
            <person name="Kommadath A."/>
        </authorList>
    </citation>
    <scope>NUCLEOTIDE SEQUENCE [LARGE SCALE GENOMIC DNA]</scope>
    <source>
        <strain evidence="6">SUG147</strain>
    </source>
</reference>
<accession>A0AAE3JZX2</accession>
<dbReference type="PANTHER" id="PTHR46796">
    <property type="entry name" value="HTH-TYPE TRANSCRIPTIONAL ACTIVATOR RHAS-RELATED"/>
    <property type="match status" value="1"/>
</dbReference>
<dbReference type="InterPro" id="IPR018062">
    <property type="entry name" value="HTH_AraC-typ_CS"/>
</dbReference>
<keyword evidence="4" id="KW-0804">Transcription</keyword>
<evidence type="ECO:0000256" key="2">
    <source>
        <dbReference type="ARBA" id="ARBA00023125"/>
    </source>
</evidence>
<dbReference type="AlphaFoldDB" id="A0AAE3JZX2"/>
<dbReference type="Gene3D" id="1.10.10.60">
    <property type="entry name" value="Homeodomain-like"/>
    <property type="match status" value="2"/>
</dbReference>
<feature type="domain" description="HTH araC/xylS-type" evidence="5">
    <location>
        <begin position="158"/>
        <end position="256"/>
    </location>
</feature>
<keyword evidence="2" id="KW-0238">DNA-binding</keyword>
<dbReference type="SUPFAM" id="SSF46689">
    <property type="entry name" value="Homeodomain-like"/>
    <property type="match status" value="1"/>
</dbReference>
<dbReference type="SMART" id="SM00342">
    <property type="entry name" value="HTH_ARAC"/>
    <property type="match status" value="1"/>
</dbReference>
<keyword evidence="3" id="KW-0010">Activator</keyword>
<proteinExistence type="predicted"/>
<evidence type="ECO:0000313" key="6">
    <source>
        <dbReference type="EMBL" id="MCI5755355.1"/>
    </source>
</evidence>
<organism evidence="6 7">
    <name type="scientific">Candidatus Colimorpha enterica</name>
    <dbReference type="NCBI Taxonomy" id="3083063"/>
    <lineage>
        <taxon>Bacteria</taxon>
        <taxon>Pseudomonadati</taxon>
        <taxon>Bacteroidota</taxon>
        <taxon>Bacteroidia</taxon>
        <taxon>Bacteroidales</taxon>
        <taxon>Candidatus Colimorpha</taxon>
    </lineage>
</organism>
<dbReference type="Pfam" id="PF12833">
    <property type="entry name" value="HTH_18"/>
    <property type="match status" value="1"/>
</dbReference>
<dbReference type="PROSITE" id="PS00041">
    <property type="entry name" value="HTH_ARAC_FAMILY_1"/>
    <property type="match status" value="1"/>
</dbReference>
<gene>
    <name evidence="6" type="ORF">MR241_03565</name>
</gene>
<dbReference type="GO" id="GO:0043565">
    <property type="term" value="F:sequence-specific DNA binding"/>
    <property type="evidence" value="ECO:0007669"/>
    <property type="project" value="InterPro"/>
</dbReference>
<evidence type="ECO:0000256" key="1">
    <source>
        <dbReference type="ARBA" id="ARBA00023015"/>
    </source>
</evidence>
<evidence type="ECO:0000256" key="4">
    <source>
        <dbReference type="ARBA" id="ARBA00023163"/>
    </source>
</evidence>
<dbReference type="SUPFAM" id="SSF51215">
    <property type="entry name" value="Regulatory protein AraC"/>
    <property type="match status" value="1"/>
</dbReference>
<dbReference type="Proteomes" id="UP001139365">
    <property type="component" value="Unassembled WGS sequence"/>
</dbReference>
<protein>
    <submittedName>
        <fullName evidence="6">AraC family transcriptional regulator</fullName>
    </submittedName>
</protein>
<dbReference type="InterPro" id="IPR018060">
    <property type="entry name" value="HTH_AraC"/>
</dbReference>